<reference evidence="1" key="1">
    <citation type="submission" date="2014-09" db="EMBL/GenBank/DDBJ databases">
        <authorList>
            <person name="Magalhaes I.L.F."/>
            <person name="Oliveira U."/>
            <person name="Santos F.R."/>
            <person name="Vidigal T.H.D.A."/>
            <person name="Brescovit A.D."/>
            <person name="Santos A.J."/>
        </authorList>
    </citation>
    <scope>NUCLEOTIDE SEQUENCE</scope>
    <source>
        <tissue evidence="1">Shoot tissue taken approximately 20 cm above the soil surface</tissue>
    </source>
</reference>
<dbReference type="EMBL" id="GBRH01262480">
    <property type="protein sequence ID" value="JAD35415.1"/>
    <property type="molecule type" value="Transcribed_RNA"/>
</dbReference>
<name>A0A0A8ZF88_ARUDO</name>
<dbReference type="AlphaFoldDB" id="A0A0A8ZF88"/>
<accession>A0A0A8ZF88</accession>
<proteinExistence type="predicted"/>
<evidence type="ECO:0000313" key="1">
    <source>
        <dbReference type="EMBL" id="JAD35415.1"/>
    </source>
</evidence>
<sequence>MVCAFGFIKNPSGQPTLGIDLR</sequence>
<protein>
    <submittedName>
        <fullName evidence="1">Uncharacterized protein</fullName>
    </submittedName>
</protein>
<organism evidence="1">
    <name type="scientific">Arundo donax</name>
    <name type="common">Giant reed</name>
    <name type="synonym">Donax arundinaceus</name>
    <dbReference type="NCBI Taxonomy" id="35708"/>
    <lineage>
        <taxon>Eukaryota</taxon>
        <taxon>Viridiplantae</taxon>
        <taxon>Streptophyta</taxon>
        <taxon>Embryophyta</taxon>
        <taxon>Tracheophyta</taxon>
        <taxon>Spermatophyta</taxon>
        <taxon>Magnoliopsida</taxon>
        <taxon>Liliopsida</taxon>
        <taxon>Poales</taxon>
        <taxon>Poaceae</taxon>
        <taxon>PACMAD clade</taxon>
        <taxon>Arundinoideae</taxon>
        <taxon>Arundineae</taxon>
        <taxon>Arundo</taxon>
    </lineage>
</organism>
<reference evidence="1" key="2">
    <citation type="journal article" date="2015" name="Data Brief">
        <title>Shoot transcriptome of the giant reed, Arundo donax.</title>
        <authorList>
            <person name="Barrero R.A."/>
            <person name="Guerrero F.D."/>
            <person name="Moolhuijzen P."/>
            <person name="Goolsby J.A."/>
            <person name="Tidwell J."/>
            <person name="Bellgard S.E."/>
            <person name="Bellgard M.I."/>
        </authorList>
    </citation>
    <scope>NUCLEOTIDE SEQUENCE</scope>
    <source>
        <tissue evidence="1">Shoot tissue taken approximately 20 cm above the soil surface</tissue>
    </source>
</reference>